<dbReference type="PANTHER" id="PTHR43133">
    <property type="entry name" value="RNA POLYMERASE ECF-TYPE SIGMA FACTO"/>
    <property type="match status" value="1"/>
</dbReference>
<evidence type="ECO:0000259" key="6">
    <source>
        <dbReference type="Pfam" id="PF04542"/>
    </source>
</evidence>
<keyword evidence="10" id="KW-1185">Reference proteome</keyword>
<dbReference type="Gene3D" id="1.10.10.10">
    <property type="entry name" value="Winged helix-like DNA-binding domain superfamily/Winged helix DNA-binding domain"/>
    <property type="match status" value="1"/>
</dbReference>
<evidence type="ECO:0000256" key="2">
    <source>
        <dbReference type="ARBA" id="ARBA00023015"/>
    </source>
</evidence>
<evidence type="ECO:0000256" key="4">
    <source>
        <dbReference type="ARBA" id="ARBA00023125"/>
    </source>
</evidence>
<evidence type="ECO:0000256" key="3">
    <source>
        <dbReference type="ARBA" id="ARBA00023082"/>
    </source>
</evidence>
<dbReference type="GO" id="GO:0003677">
    <property type="term" value="F:DNA binding"/>
    <property type="evidence" value="ECO:0007669"/>
    <property type="project" value="UniProtKB-KW"/>
</dbReference>
<name>A0AAC8TFV8_9BACT</name>
<reference evidence="7 9" key="1">
    <citation type="submission" date="2015-05" db="EMBL/GenBank/DDBJ databases">
        <title>Genome assembly of Archangium gephyra DSM 2261.</title>
        <authorList>
            <person name="Sharma G."/>
            <person name="Subramanian S."/>
        </authorList>
    </citation>
    <scope>NUCLEOTIDE SEQUENCE [LARGE SCALE GENOMIC DNA]</scope>
    <source>
        <strain evidence="7 9">DSM 2261</strain>
    </source>
</reference>
<dbReference type="Gene3D" id="1.10.1740.10">
    <property type="match status" value="1"/>
</dbReference>
<dbReference type="KEGG" id="age:AA314_04597"/>
<dbReference type="InterPro" id="IPR014284">
    <property type="entry name" value="RNA_pol_sigma-70_dom"/>
</dbReference>
<evidence type="ECO:0000256" key="5">
    <source>
        <dbReference type="ARBA" id="ARBA00023163"/>
    </source>
</evidence>
<dbReference type="Proteomes" id="UP000256345">
    <property type="component" value="Unassembled WGS sequence"/>
</dbReference>
<comment type="similarity">
    <text evidence="1">Belongs to the sigma-70 factor family. ECF subfamily.</text>
</comment>
<dbReference type="EMBL" id="QUMU01000013">
    <property type="protein sequence ID" value="REG25096.1"/>
    <property type="molecule type" value="Genomic_DNA"/>
</dbReference>
<keyword evidence="2" id="KW-0805">Transcription regulation</keyword>
<keyword evidence="3" id="KW-0731">Sigma factor</keyword>
<evidence type="ECO:0000256" key="1">
    <source>
        <dbReference type="ARBA" id="ARBA00010641"/>
    </source>
</evidence>
<reference evidence="8 10" key="2">
    <citation type="submission" date="2018-08" db="EMBL/GenBank/DDBJ databases">
        <title>Genomic Encyclopedia of Archaeal and Bacterial Type Strains, Phase II (KMG-II): from individual species to whole genera.</title>
        <authorList>
            <person name="Goeker M."/>
        </authorList>
    </citation>
    <scope>NUCLEOTIDE SEQUENCE [LARGE SCALE GENOMIC DNA]</scope>
    <source>
        <strain evidence="8 10">DSM 2261</strain>
    </source>
</reference>
<dbReference type="InterPro" id="IPR013325">
    <property type="entry name" value="RNA_pol_sigma_r2"/>
</dbReference>
<dbReference type="InterPro" id="IPR013324">
    <property type="entry name" value="RNA_pol_sigma_r3/r4-like"/>
</dbReference>
<dbReference type="PANTHER" id="PTHR43133:SF8">
    <property type="entry name" value="RNA POLYMERASE SIGMA FACTOR HI_1459-RELATED"/>
    <property type="match status" value="1"/>
</dbReference>
<dbReference type="SUPFAM" id="SSF88659">
    <property type="entry name" value="Sigma3 and sigma4 domains of RNA polymerase sigma factors"/>
    <property type="match status" value="1"/>
</dbReference>
<protein>
    <submittedName>
        <fullName evidence="8">RNA polymerase sigma-70 factor (ECF subfamily)</fullName>
    </submittedName>
</protein>
<evidence type="ECO:0000313" key="9">
    <source>
        <dbReference type="Proteomes" id="UP000035579"/>
    </source>
</evidence>
<dbReference type="InterPro" id="IPR039425">
    <property type="entry name" value="RNA_pol_sigma-70-like"/>
</dbReference>
<sequence length="188" mass="21432">MHMQGTPSQQIDDLYRRYCPSLYRRARMLTGEPAESKDLAHQAFVSFMEMMDEGALSGELKPYAVLFTIVTNKSVDRLRMRARWTGKLDLRDDEDFERTACSLEVVTAHEGYLSRVDAAQDLALLTQGEKPQVLTAAFLYFVEGHTLKQVGQVLSLSRQVVSEMLSQFLKRARTRRDRLEATARVVSP</sequence>
<dbReference type="Pfam" id="PF04542">
    <property type="entry name" value="Sigma70_r2"/>
    <property type="match status" value="1"/>
</dbReference>
<dbReference type="RefSeq" id="WP_047857161.1">
    <property type="nucleotide sequence ID" value="NZ_QUMU01000013.1"/>
</dbReference>
<organism evidence="7 9">
    <name type="scientific">Archangium gephyra</name>
    <dbReference type="NCBI Taxonomy" id="48"/>
    <lineage>
        <taxon>Bacteria</taxon>
        <taxon>Pseudomonadati</taxon>
        <taxon>Myxococcota</taxon>
        <taxon>Myxococcia</taxon>
        <taxon>Myxococcales</taxon>
        <taxon>Cystobacterineae</taxon>
        <taxon>Archangiaceae</taxon>
        <taxon>Archangium</taxon>
    </lineage>
</organism>
<dbReference type="NCBIfam" id="TIGR02937">
    <property type="entry name" value="sigma70-ECF"/>
    <property type="match status" value="1"/>
</dbReference>
<proteinExistence type="inferred from homology"/>
<evidence type="ECO:0000313" key="7">
    <source>
        <dbReference type="EMBL" id="AKJ02971.1"/>
    </source>
</evidence>
<dbReference type="GO" id="GO:0006352">
    <property type="term" value="P:DNA-templated transcription initiation"/>
    <property type="evidence" value="ECO:0007669"/>
    <property type="project" value="InterPro"/>
</dbReference>
<feature type="domain" description="RNA polymerase sigma-70 region 2" evidence="6">
    <location>
        <begin position="14"/>
        <end position="83"/>
    </location>
</feature>
<keyword evidence="4" id="KW-0238">DNA-binding</keyword>
<dbReference type="EMBL" id="CP011509">
    <property type="protein sequence ID" value="AKJ02971.1"/>
    <property type="molecule type" value="Genomic_DNA"/>
</dbReference>
<accession>A0AAC8TFV8</accession>
<evidence type="ECO:0000313" key="10">
    <source>
        <dbReference type="Proteomes" id="UP000256345"/>
    </source>
</evidence>
<evidence type="ECO:0000313" key="8">
    <source>
        <dbReference type="EMBL" id="REG25096.1"/>
    </source>
</evidence>
<dbReference type="InterPro" id="IPR007627">
    <property type="entry name" value="RNA_pol_sigma70_r2"/>
</dbReference>
<dbReference type="InterPro" id="IPR036388">
    <property type="entry name" value="WH-like_DNA-bd_sf"/>
</dbReference>
<dbReference type="GO" id="GO:0016987">
    <property type="term" value="F:sigma factor activity"/>
    <property type="evidence" value="ECO:0007669"/>
    <property type="project" value="UniProtKB-KW"/>
</dbReference>
<dbReference type="SUPFAM" id="SSF88946">
    <property type="entry name" value="Sigma2 domain of RNA polymerase sigma factors"/>
    <property type="match status" value="1"/>
</dbReference>
<dbReference type="AlphaFoldDB" id="A0AAC8TFV8"/>
<gene>
    <name evidence="7" type="ORF">AA314_04597</name>
    <name evidence="8" type="ORF">ATI61_113160</name>
</gene>
<keyword evidence="5" id="KW-0804">Transcription</keyword>
<dbReference type="Proteomes" id="UP000035579">
    <property type="component" value="Chromosome"/>
</dbReference>